<keyword evidence="1" id="KW-0479">Metal-binding</keyword>
<dbReference type="PANTHER" id="PTHR47660">
    <property type="entry name" value="TRANSCRIPTION FACTOR WITH C2H2 AND ZN(2)-CYS(6) DNA BINDING DOMAIN (EUROFUNG)-RELATED-RELATED"/>
    <property type="match status" value="1"/>
</dbReference>
<sequence length="457" mass="50115">MEALLTCSGCSRSLPSVPALERHRLRCRFRARSRKKSCAECARSKVRCDQGVPICSRCAVHALPCAYPRTETGPLGVGANPAQPAAMPSGTSSGVALPLTPSSDLSRPQWASESTIKPQADVPNQQDLFSVAGWVPDGSIDFLNEIYCSRSRPLASPPYVPTGQSNPPPLANASHILPVSLGDAWTSVGHGLDYIDHVLKGYVDGFATGLQLPSFIHFRNWDGACRPLALVEAAAVAQLYRTRTPASDPVLIRSIDAQLLQIQRNIARHTRAEDVTTIQATLLYAGMRLYRAGSTACETLDRVSLRLMQHVLSKSLHCITPHINPSPDDWESWIQDESIRRCFIILTSLDYAAHARQALPTALCAVFPDAPLPCPSRVWEPPSAEEWAVRYRSWEEEYCGGRGPLRGRDLLCWVQGRETGREEQLRAWLQGVEPELGGLVWECARAQGRTAGVGELL</sequence>
<evidence type="ECO:0000256" key="2">
    <source>
        <dbReference type="ARBA" id="ARBA00022833"/>
    </source>
</evidence>
<evidence type="ECO:0000256" key="1">
    <source>
        <dbReference type="ARBA" id="ARBA00022723"/>
    </source>
</evidence>
<dbReference type="PROSITE" id="PS00463">
    <property type="entry name" value="ZN2_CY6_FUNGAL_1"/>
    <property type="match status" value="1"/>
</dbReference>
<dbReference type="PROSITE" id="PS50048">
    <property type="entry name" value="ZN2_CY6_FUNGAL_2"/>
    <property type="match status" value="1"/>
</dbReference>
<keyword evidence="3" id="KW-0805">Transcription regulation</keyword>
<dbReference type="SUPFAM" id="SSF57701">
    <property type="entry name" value="Zn2/Cys6 DNA-binding domain"/>
    <property type="match status" value="1"/>
</dbReference>
<organism evidence="8 9">
    <name type="scientific">Parathielavia hyrcaniae</name>
    <dbReference type="NCBI Taxonomy" id="113614"/>
    <lineage>
        <taxon>Eukaryota</taxon>
        <taxon>Fungi</taxon>
        <taxon>Dikarya</taxon>
        <taxon>Ascomycota</taxon>
        <taxon>Pezizomycotina</taxon>
        <taxon>Sordariomycetes</taxon>
        <taxon>Sordariomycetidae</taxon>
        <taxon>Sordariales</taxon>
        <taxon>Chaetomiaceae</taxon>
        <taxon>Parathielavia</taxon>
    </lineage>
</organism>
<name>A0AAN6PT47_9PEZI</name>
<reference evidence="8" key="2">
    <citation type="submission" date="2023-05" db="EMBL/GenBank/DDBJ databases">
        <authorList>
            <consortium name="Lawrence Berkeley National Laboratory"/>
            <person name="Steindorff A."/>
            <person name="Hensen N."/>
            <person name="Bonometti L."/>
            <person name="Westerberg I."/>
            <person name="Brannstrom I.O."/>
            <person name="Guillou S."/>
            <person name="Cros-Aarteil S."/>
            <person name="Calhoun S."/>
            <person name="Haridas S."/>
            <person name="Kuo A."/>
            <person name="Mondo S."/>
            <person name="Pangilinan J."/>
            <person name="Riley R."/>
            <person name="Labutti K."/>
            <person name="Andreopoulos B."/>
            <person name="Lipzen A."/>
            <person name="Chen C."/>
            <person name="Yanf M."/>
            <person name="Daum C."/>
            <person name="Ng V."/>
            <person name="Clum A."/>
            <person name="Ohm R."/>
            <person name="Martin F."/>
            <person name="Silar P."/>
            <person name="Natvig D."/>
            <person name="Lalanne C."/>
            <person name="Gautier V."/>
            <person name="Ament-Velasquez S.L."/>
            <person name="Kruys A."/>
            <person name="Hutchinson M.I."/>
            <person name="Powell A.J."/>
            <person name="Barry K."/>
            <person name="Miller A.N."/>
            <person name="Grigoriev I.V."/>
            <person name="Debuchy R."/>
            <person name="Gladieux P."/>
            <person name="Thoren M.H."/>
            <person name="Johannesson H."/>
        </authorList>
    </citation>
    <scope>NUCLEOTIDE SEQUENCE</scope>
    <source>
        <strain evidence="8">CBS 757.83</strain>
    </source>
</reference>
<reference evidence="8" key="1">
    <citation type="journal article" date="2023" name="Mol. Phylogenet. Evol.">
        <title>Genome-scale phylogeny and comparative genomics of the fungal order Sordariales.</title>
        <authorList>
            <person name="Hensen N."/>
            <person name="Bonometti L."/>
            <person name="Westerberg I."/>
            <person name="Brannstrom I.O."/>
            <person name="Guillou S."/>
            <person name="Cros-Aarteil S."/>
            <person name="Calhoun S."/>
            <person name="Haridas S."/>
            <person name="Kuo A."/>
            <person name="Mondo S."/>
            <person name="Pangilinan J."/>
            <person name="Riley R."/>
            <person name="LaButti K."/>
            <person name="Andreopoulos B."/>
            <person name="Lipzen A."/>
            <person name="Chen C."/>
            <person name="Yan M."/>
            <person name="Daum C."/>
            <person name="Ng V."/>
            <person name="Clum A."/>
            <person name="Steindorff A."/>
            <person name="Ohm R.A."/>
            <person name="Martin F."/>
            <person name="Silar P."/>
            <person name="Natvig D.O."/>
            <person name="Lalanne C."/>
            <person name="Gautier V."/>
            <person name="Ament-Velasquez S.L."/>
            <person name="Kruys A."/>
            <person name="Hutchinson M.I."/>
            <person name="Powell A.J."/>
            <person name="Barry K."/>
            <person name="Miller A.N."/>
            <person name="Grigoriev I.V."/>
            <person name="Debuchy R."/>
            <person name="Gladieux P."/>
            <person name="Hiltunen Thoren M."/>
            <person name="Johannesson H."/>
        </authorList>
    </citation>
    <scope>NUCLEOTIDE SEQUENCE</scope>
    <source>
        <strain evidence="8">CBS 757.83</strain>
    </source>
</reference>
<dbReference type="Pfam" id="PF00172">
    <property type="entry name" value="Zn_clus"/>
    <property type="match status" value="1"/>
</dbReference>
<feature type="region of interest" description="Disordered" evidence="6">
    <location>
        <begin position="78"/>
        <end position="119"/>
    </location>
</feature>
<dbReference type="EMBL" id="MU863679">
    <property type="protein sequence ID" value="KAK4097278.1"/>
    <property type="molecule type" value="Genomic_DNA"/>
</dbReference>
<dbReference type="Proteomes" id="UP001305647">
    <property type="component" value="Unassembled WGS sequence"/>
</dbReference>
<comment type="caution">
    <text evidence="8">The sequence shown here is derived from an EMBL/GenBank/DDBJ whole genome shotgun (WGS) entry which is preliminary data.</text>
</comment>
<accession>A0AAN6PT47</accession>
<dbReference type="PANTHER" id="PTHR47660:SF3">
    <property type="entry name" value="FINGER DOMAIN PROTEIN, PUTATIVE (AFU_ORTHOLOGUE AFUA_4G03310)-RELATED"/>
    <property type="match status" value="1"/>
</dbReference>
<evidence type="ECO:0000256" key="4">
    <source>
        <dbReference type="ARBA" id="ARBA00023163"/>
    </source>
</evidence>
<dbReference type="InterPro" id="IPR036864">
    <property type="entry name" value="Zn2-C6_fun-type_DNA-bd_sf"/>
</dbReference>
<evidence type="ECO:0000259" key="7">
    <source>
        <dbReference type="PROSITE" id="PS50048"/>
    </source>
</evidence>
<dbReference type="AlphaFoldDB" id="A0AAN6PT47"/>
<dbReference type="GO" id="GO:0008270">
    <property type="term" value="F:zinc ion binding"/>
    <property type="evidence" value="ECO:0007669"/>
    <property type="project" value="InterPro"/>
</dbReference>
<evidence type="ECO:0000256" key="6">
    <source>
        <dbReference type="SAM" id="MobiDB-lite"/>
    </source>
</evidence>
<dbReference type="CDD" id="cd12148">
    <property type="entry name" value="fungal_TF_MHR"/>
    <property type="match status" value="1"/>
</dbReference>
<dbReference type="SMART" id="SM00066">
    <property type="entry name" value="GAL4"/>
    <property type="match status" value="1"/>
</dbReference>
<proteinExistence type="predicted"/>
<keyword evidence="5" id="KW-0539">Nucleus</keyword>
<keyword evidence="9" id="KW-1185">Reference proteome</keyword>
<dbReference type="Gene3D" id="4.10.240.10">
    <property type="entry name" value="Zn(2)-C6 fungal-type DNA-binding domain"/>
    <property type="match status" value="1"/>
</dbReference>
<evidence type="ECO:0000313" key="9">
    <source>
        <dbReference type="Proteomes" id="UP001305647"/>
    </source>
</evidence>
<dbReference type="PRINTS" id="PR00755">
    <property type="entry name" value="AFLATOXINBRP"/>
</dbReference>
<keyword evidence="2" id="KW-0862">Zinc</keyword>
<keyword evidence="4" id="KW-0804">Transcription</keyword>
<evidence type="ECO:0000313" key="8">
    <source>
        <dbReference type="EMBL" id="KAK4097278.1"/>
    </source>
</evidence>
<feature type="compositionally biased region" description="Polar residues" evidence="6">
    <location>
        <begin position="89"/>
        <end position="119"/>
    </location>
</feature>
<protein>
    <recommendedName>
        <fullName evidence="7">Zn(2)-C6 fungal-type domain-containing protein</fullName>
    </recommendedName>
</protein>
<gene>
    <name evidence="8" type="ORF">N658DRAFT_479203</name>
</gene>
<evidence type="ECO:0000256" key="3">
    <source>
        <dbReference type="ARBA" id="ARBA00023015"/>
    </source>
</evidence>
<feature type="domain" description="Zn(2)-C6 fungal-type" evidence="7">
    <location>
        <begin position="37"/>
        <end position="67"/>
    </location>
</feature>
<dbReference type="InterPro" id="IPR001138">
    <property type="entry name" value="Zn2Cys6_DnaBD"/>
</dbReference>
<evidence type="ECO:0000256" key="5">
    <source>
        <dbReference type="ARBA" id="ARBA00023242"/>
    </source>
</evidence>
<dbReference type="GO" id="GO:0000981">
    <property type="term" value="F:DNA-binding transcription factor activity, RNA polymerase II-specific"/>
    <property type="evidence" value="ECO:0007669"/>
    <property type="project" value="InterPro"/>
</dbReference>
<dbReference type="CDD" id="cd00067">
    <property type="entry name" value="GAL4"/>
    <property type="match status" value="1"/>
</dbReference>